<keyword evidence="3" id="KW-1185">Reference proteome</keyword>
<evidence type="ECO:0000313" key="3">
    <source>
        <dbReference type="Proteomes" id="UP000240883"/>
    </source>
</evidence>
<proteinExistence type="predicted"/>
<sequence length="296" mass="30374">MGQGGEGGHGPRARPASRRPDGETTGPAWDIRTGAKMEPWACEASSPLEPFARGGPVSGSGSHRGRFVRRAATTGADEGRTGCDAVGMGMGVGVRVWASVNQEQHSQLRAMAARRRRCQCHHGRTPYHHGSQREGSRRPLATGRARGAPGTPSPGGGGGGGGSGSGGGDQRPMGPMIIASSPGVEVEGLACPFAGGAPWWNCWGGSVPVLGLHGSLCSSRAGASGTHRLSGPRMPTDAYAYACAYAGAYARGQRSQHHGITTSPHPGPSMHLGVADHPHHHGRHGTTRALAGPRLT</sequence>
<gene>
    <name evidence="2" type="ORF">BS50DRAFT_586732</name>
</gene>
<feature type="compositionally biased region" description="Gly residues" evidence="1">
    <location>
        <begin position="1"/>
        <end position="10"/>
    </location>
</feature>
<organism evidence="2 3">
    <name type="scientific">Corynespora cassiicola Philippines</name>
    <dbReference type="NCBI Taxonomy" id="1448308"/>
    <lineage>
        <taxon>Eukaryota</taxon>
        <taxon>Fungi</taxon>
        <taxon>Dikarya</taxon>
        <taxon>Ascomycota</taxon>
        <taxon>Pezizomycotina</taxon>
        <taxon>Dothideomycetes</taxon>
        <taxon>Pleosporomycetidae</taxon>
        <taxon>Pleosporales</taxon>
        <taxon>Corynesporascaceae</taxon>
        <taxon>Corynespora</taxon>
    </lineage>
</organism>
<evidence type="ECO:0000313" key="2">
    <source>
        <dbReference type="EMBL" id="PSN69423.1"/>
    </source>
</evidence>
<dbReference type="Proteomes" id="UP000240883">
    <property type="component" value="Unassembled WGS sequence"/>
</dbReference>
<reference evidence="2 3" key="1">
    <citation type="journal article" date="2018" name="Front. Microbiol.">
        <title>Genome-Wide Analysis of Corynespora cassiicola Leaf Fall Disease Putative Effectors.</title>
        <authorList>
            <person name="Lopez D."/>
            <person name="Ribeiro S."/>
            <person name="Label P."/>
            <person name="Fumanal B."/>
            <person name="Venisse J.S."/>
            <person name="Kohler A."/>
            <person name="de Oliveira R.R."/>
            <person name="Labutti K."/>
            <person name="Lipzen A."/>
            <person name="Lail K."/>
            <person name="Bauer D."/>
            <person name="Ohm R.A."/>
            <person name="Barry K.W."/>
            <person name="Spatafora J."/>
            <person name="Grigoriev I.V."/>
            <person name="Martin F.M."/>
            <person name="Pujade-Renaud V."/>
        </authorList>
    </citation>
    <scope>NUCLEOTIDE SEQUENCE [LARGE SCALE GENOMIC DNA]</scope>
    <source>
        <strain evidence="2 3">Philippines</strain>
    </source>
</reference>
<feature type="compositionally biased region" description="Gly residues" evidence="1">
    <location>
        <begin position="153"/>
        <end position="169"/>
    </location>
</feature>
<feature type="region of interest" description="Disordered" evidence="1">
    <location>
        <begin position="1"/>
        <end position="30"/>
    </location>
</feature>
<evidence type="ECO:0000256" key="1">
    <source>
        <dbReference type="SAM" id="MobiDB-lite"/>
    </source>
</evidence>
<accession>A0A2T2NVK4</accession>
<feature type="region of interest" description="Disordered" evidence="1">
    <location>
        <begin position="254"/>
        <end position="296"/>
    </location>
</feature>
<name>A0A2T2NVK4_CORCC</name>
<dbReference type="AlphaFoldDB" id="A0A2T2NVK4"/>
<protein>
    <submittedName>
        <fullName evidence="2">Uncharacterized protein</fullName>
    </submittedName>
</protein>
<feature type="region of interest" description="Disordered" evidence="1">
    <location>
        <begin position="122"/>
        <end position="175"/>
    </location>
</feature>
<dbReference type="EMBL" id="KZ678133">
    <property type="protein sequence ID" value="PSN69423.1"/>
    <property type="molecule type" value="Genomic_DNA"/>
</dbReference>